<evidence type="ECO:0000256" key="1">
    <source>
        <dbReference type="SAM" id="MobiDB-lite"/>
    </source>
</evidence>
<organism evidence="2 4">
    <name type="scientific">Neospora caninum (strain Liverpool)</name>
    <dbReference type="NCBI Taxonomy" id="572307"/>
    <lineage>
        <taxon>Eukaryota</taxon>
        <taxon>Sar</taxon>
        <taxon>Alveolata</taxon>
        <taxon>Apicomplexa</taxon>
        <taxon>Conoidasida</taxon>
        <taxon>Coccidia</taxon>
        <taxon>Eucoccidiorida</taxon>
        <taxon>Eimeriorina</taxon>
        <taxon>Sarcocystidae</taxon>
        <taxon>Neospora</taxon>
    </lineage>
</organism>
<reference evidence="2" key="2">
    <citation type="submission" date="2011-03" db="EMBL/GenBank/DDBJ databases">
        <title>Comparative genomics and transcriptomics of Neospora caninum and Toxoplasma gondii.</title>
        <authorList>
            <person name="Reid A.J."/>
            <person name="Sohal A."/>
            <person name="Harris D."/>
            <person name="Quail M."/>
            <person name="Sanders M."/>
            <person name="Berriman M."/>
            <person name="Wastling J.M."/>
            <person name="Pain A."/>
        </authorList>
    </citation>
    <scope>NUCLEOTIDE SEQUENCE</scope>
    <source>
        <strain evidence="2">Liverpool</strain>
    </source>
</reference>
<feature type="region of interest" description="Disordered" evidence="1">
    <location>
        <begin position="85"/>
        <end position="128"/>
    </location>
</feature>
<dbReference type="Proteomes" id="UP000007494">
    <property type="component" value="Chromosome VI"/>
</dbReference>
<evidence type="ECO:0000313" key="4">
    <source>
        <dbReference type="Proteomes" id="UP000007494"/>
    </source>
</evidence>
<dbReference type="AlphaFoldDB" id="F0VDY8"/>
<feature type="compositionally biased region" description="Low complexity" evidence="1">
    <location>
        <begin position="96"/>
        <end position="116"/>
    </location>
</feature>
<dbReference type="GeneID" id="13444640"/>
<feature type="region of interest" description="Disordered" evidence="1">
    <location>
        <begin position="264"/>
        <end position="319"/>
    </location>
</feature>
<feature type="compositionally biased region" description="Basic residues" evidence="1">
    <location>
        <begin position="310"/>
        <end position="319"/>
    </location>
</feature>
<feature type="compositionally biased region" description="Basic and acidic residues" evidence="1">
    <location>
        <begin position="232"/>
        <end position="245"/>
    </location>
</feature>
<sequence length="319" mass="36074">MIHQHRWHSAFGIPCSQKRSFSDAELQQRYEKHHEQKEHDLNTWVACLDALNSKIELLDKERKDLRGKLTEKQYRLFLSKYTGRGEGYTPGESTRATSGEAGESASTSQSSAAAGPTPGGSGSLKALQRKMARLRREVALALKRDSCLRKMVRSHEEKRSQDSSGEMSERERVRAARVSEKWEARLAQLKAKSAEATAIYASLRERMRSLKQQKAEMLKDPHTAKRPHRRRTGDGETLRGSENARNRFQRYGIIVEDNDAQKSWRTRPSCANLSQRTSGKSAAGGLLPGPTTRHVQLTGRPYAAHPPQKPYRKQRCVSL</sequence>
<accession>F0VDY8</accession>
<feature type="compositionally biased region" description="Polar residues" evidence="1">
    <location>
        <begin position="269"/>
        <end position="280"/>
    </location>
</feature>
<evidence type="ECO:0000313" key="2">
    <source>
        <dbReference type="EMBL" id="CBZ51931.1"/>
    </source>
</evidence>
<gene>
    <name evidence="3" type="ORF">BN1204_017230</name>
    <name evidence="2" type="ORF">NCLIV_017230</name>
</gene>
<dbReference type="RefSeq" id="XP_003881964.1">
    <property type="nucleotide sequence ID" value="XM_003881915.1"/>
</dbReference>
<reference evidence="4" key="3">
    <citation type="journal article" date="2012" name="PLoS Pathog.">
        <title>Comparative genomics of the apicomplexan parasites Toxoplasma gondii and Neospora caninum: Coccidia differing in host range and transmission strategy.</title>
        <authorList>
            <person name="Reid A.J."/>
            <person name="Vermont S.J."/>
            <person name="Cotton J.A."/>
            <person name="Harris D."/>
            <person name="Hill-Cawthorne G.A."/>
            <person name="Konen-Waisman S."/>
            <person name="Latham S.M."/>
            <person name="Mourier T."/>
            <person name="Norton R."/>
            <person name="Quail M.A."/>
            <person name="Sanders M."/>
            <person name="Shanmugam D."/>
            <person name="Sohal A."/>
            <person name="Wasmuth J.D."/>
            <person name="Brunk B."/>
            <person name="Grigg M.E."/>
            <person name="Howard J.C."/>
            <person name="Parkinson J."/>
            <person name="Roos D.S."/>
            <person name="Trees A.J."/>
            <person name="Berriman M."/>
            <person name="Pain A."/>
            <person name="Wastling J.M."/>
        </authorList>
    </citation>
    <scope>NUCLEOTIDE SEQUENCE [LARGE SCALE GENOMIC DNA]</scope>
    <source>
        <strain evidence="4">Liverpool</strain>
    </source>
</reference>
<keyword evidence="4" id="KW-1185">Reference proteome</keyword>
<feature type="region of interest" description="Disordered" evidence="1">
    <location>
        <begin position="151"/>
        <end position="172"/>
    </location>
</feature>
<dbReference type="OMA" id="NERMHCA"/>
<dbReference type="InParanoid" id="F0VDY8"/>
<dbReference type="EMBL" id="LN714480">
    <property type="protein sequence ID" value="CEL65893.1"/>
    <property type="molecule type" value="Genomic_DNA"/>
</dbReference>
<proteinExistence type="predicted"/>
<dbReference type="OrthoDB" id="10560258at2759"/>
<dbReference type="VEuPathDB" id="ToxoDB:NCLIV_017230"/>
<protein>
    <submittedName>
        <fullName evidence="2">Uncharacterized protein</fullName>
    </submittedName>
</protein>
<dbReference type="eggNOG" id="ENOG502TMJT">
    <property type="taxonomic scope" value="Eukaryota"/>
</dbReference>
<evidence type="ECO:0000313" key="3">
    <source>
        <dbReference type="EMBL" id="CEL65893.1"/>
    </source>
</evidence>
<name>F0VDY8_NEOCL</name>
<feature type="region of interest" description="Disordered" evidence="1">
    <location>
        <begin position="216"/>
        <end position="245"/>
    </location>
</feature>
<reference evidence="3" key="4">
    <citation type="journal article" date="2015" name="PLoS ONE">
        <title>Comprehensive Evaluation of Toxoplasma gondii VEG and Neospora caninum LIV Genomes with Tachyzoite Stage Transcriptome and Proteome Defines Novel Transcript Features.</title>
        <authorList>
            <person name="Ramaprasad A."/>
            <person name="Mourier T."/>
            <person name="Naeem R."/>
            <person name="Malas T.B."/>
            <person name="Moussa E."/>
            <person name="Panigrahi A."/>
            <person name="Vermont S.J."/>
            <person name="Otto T.D."/>
            <person name="Wastling J."/>
            <person name="Pain A."/>
        </authorList>
    </citation>
    <scope>NUCLEOTIDE SEQUENCE</scope>
    <source>
        <strain evidence="3">Liverpool</strain>
    </source>
</reference>
<dbReference type="EMBL" id="FR823387">
    <property type="protein sequence ID" value="CBZ51931.1"/>
    <property type="molecule type" value="Genomic_DNA"/>
</dbReference>
<reference evidence="2" key="1">
    <citation type="submission" date="2011-02" db="EMBL/GenBank/DDBJ databases">
        <authorList>
            <person name="Aslett M."/>
        </authorList>
    </citation>
    <scope>NUCLEOTIDE SEQUENCE</scope>
    <source>
        <strain evidence="2">Liverpool</strain>
    </source>
</reference>